<dbReference type="AlphaFoldDB" id="A0A0B7AV31"/>
<reference evidence="1" key="1">
    <citation type="submission" date="2014-12" db="EMBL/GenBank/DDBJ databases">
        <title>Insight into the proteome of Arion vulgaris.</title>
        <authorList>
            <person name="Aradska J."/>
            <person name="Bulat T."/>
            <person name="Smidak R."/>
            <person name="Sarate P."/>
            <person name="Gangsoo J."/>
            <person name="Sialana F."/>
            <person name="Bilban M."/>
            <person name="Lubec G."/>
        </authorList>
    </citation>
    <scope>NUCLEOTIDE SEQUENCE</scope>
    <source>
        <tissue evidence="1">Skin</tissue>
    </source>
</reference>
<name>A0A0B7AV31_9EUPU</name>
<gene>
    <name evidence="1" type="primary">ORF142664</name>
</gene>
<accession>A0A0B7AV31</accession>
<sequence length="51" mass="5682">MPLFSQLKNKPDQRLKVCVETGLVKIKQLPMEQDCSRSAGPCMNPAEGNLH</sequence>
<protein>
    <submittedName>
        <fullName evidence="1">Uncharacterized protein</fullName>
    </submittedName>
</protein>
<evidence type="ECO:0000313" key="1">
    <source>
        <dbReference type="EMBL" id="CEK84432.1"/>
    </source>
</evidence>
<proteinExistence type="predicted"/>
<dbReference type="EMBL" id="HACG01037567">
    <property type="protein sequence ID" value="CEK84432.1"/>
    <property type="molecule type" value="Transcribed_RNA"/>
</dbReference>
<organism evidence="1">
    <name type="scientific">Arion vulgaris</name>
    <dbReference type="NCBI Taxonomy" id="1028688"/>
    <lineage>
        <taxon>Eukaryota</taxon>
        <taxon>Metazoa</taxon>
        <taxon>Spiralia</taxon>
        <taxon>Lophotrochozoa</taxon>
        <taxon>Mollusca</taxon>
        <taxon>Gastropoda</taxon>
        <taxon>Heterobranchia</taxon>
        <taxon>Euthyneura</taxon>
        <taxon>Panpulmonata</taxon>
        <taxon>Eupulmonata</taxon>
        <taxon>Stylommatophora</taxon>
        <taxon>Helicina</taxon>
        <taxon>Arionoidea</taxon>
        <taxon>Arionidae</taxon>
        <taxon>Arion</taxon>
    </lineage>
</organism>